<dbReference type="InterPro" id="IPR012334">
    <property type="entry name" value="Pectin_lyas_fold"/>
</dbReference>
<proteinExistence type="predicted"/>
<dbReference type="NCBIfam" id="TIGR01901">
    <property type="entry name" value="adhes_NPXG"/>
    <property type="match status" value="1"/>
</dbReference>
<dbReference type="EMBL" id="CZDF01000188">
    <property type="protein sequence ID" value="CUR36127.1"/>
    <property type="molecule type" value="Genomic_DNA"/>
</dbReference>
<evidence type="ECO:0000259" key="2">
    <source>
        <dbReference type="SMART" id="SM00912"/>
    </source>
</evidence>
<feature type="region of interest" description="Disordered" evidence="1">
    <location>
        <begin position="1350"/>
        <end position="1398"/>
    </location>
</feature>
<organism evidence="3 4">
    <name type="scientific">Planktothrix tepida PCC 9214</name>
    <dbReference type="NCBI Taxonomy" id="671072"/>
    <lineage>
        <taxon>Bacteria</taxon>
        <taxon>Bacillati</taxon>
        <taxon>Cyanobacteriota</taxon>
        <taxon>Cyanophyceae</taxon>
        <taxon>Oscillatoriophycideae</taxon>
        <taxon>Oscillatoriales</taxon>
        <taxon>Microcoleaceae</taxon>
        <taxon>Planktothrix</taxon>
    </lineage>
</organism>
<dbReference type="InterPro" id="IPR011050">
    <property type="entry name" value="Pectin_lyase_fold/virulence"/>
</dbReference>
<protein>
    <recommendedName>
        <fullName evidence="2">Filamentous haemagglutinin FhaB/tRNA nuclease CdiA-like TPS domain-containing protein</fullName>
    </recommendedName>
</protein>
<dbReference type="Proteomes" id="UP000184315">
    <property type="component" value="Unassembled WGS sequence"/>
</dbReference>
<feature type="compositionally biased region" description="Polar residues" evidence="1">
    <location>
        <begin position="1361"/>
        <end position="1370"/>
    </location>
</feature>
<reference evidence="4" key="1">
    <citation type="submission" date="2015-10" db="EMBL/GenBank/DDBJ databases">
        <authorList>
            <person name="Regsiter A."/>
            <person name="william w."/>
        </authorList>
    </citation>
    <scope>NUCLEOTIDE SEQUENCE [LARGE SCALE GENOMIC DNA]</scope>
</reference>
<dbReference type="Gene3D" id="2.160.20.10">
    <property type="entry name" value="Single-stranded right-handed beta-helix, Pectin lyase-like"/>
    <property type="match status" value="1"/>
</dbReference>
<dbReference type="InterPro" id="IPR008638">
    <property type="entry name" value="FhaB/CdiA-like_TPS"/>
</dbReference>
<gene>
    <name evidence="3" type="ORF">PL921480237</name>
</gene>
<dbReference type="InterPro" id="IPR024983">
    <property type="entry name" value="CHAT_dom"/>
</dbReference>
<dbReference type="SUPFAM" id="SSF51126">
    <property type="entry name" value="Pectin lyase-like"/>
    <property type="match status" value="1"/>
</dbReference>
<evidence type="ECO:0000256" key="1">
    <source>
        <dbReference type="SAM" id="MobiDB-lite"/>
    </source>
</evidence>
<dbReference type="OrthoDB" id="433405at2"/>
<keyword evidence="4" id="KW-1185">Reference proteome</keyword>
<dbReference type="Pfam" id="PF12770">
    <property type="entry name" value="CHAT"/>
    <property type="match status" value="1"/>
</dbReference>
<name>A0A1J1LUN7_9CYAN</name>
<dbReference type="STRING" id="671072.PL921480237"/>
<dbReference type="SMART" id="SM00912">
    <property type="entry name" value="Haemagg_act"/>
    <property type="match status" value="1"/>
</dbReference>
<feature type="domain" description="Filamentous haemagglutinin FhaB/tRNA nuclease CdiA-like TPS" evidence="2">
    <location>
        <begin position="51"/>
        <end position="165"/>
    </location>
</feature>
<dbReference type="Pfam" id="PF05860">
    <property type="entry name" value="TPS"/>
    <property type="match status" value="1"/>
</dbReference>
<sequence>MQPGRFFKLVLISLPLTGLWTIGMNGVWEIFRGNQKVIFSLNRVLAQSIIPEANSTNTLTNSVGNRVDITGGQASGDGGNLFHSFTQFNVPQGQTANFVSNPSIQNILSRVVGGQPSLIEGLIQVTGGNSNLFILNPAGIIFGAGARLDVPAAFTATTATGIGFNSGFFNAVDSNNYNALSGEPNTFLFSTSNPGNIINAGELTVSSGQTLRLVGGNVINTGTLNAPGGQITIAAIEGNNLVRISQEGYLLNLEIAAVTPTSETEQSVINPLSLPELLTGTGENNQASIVNILPDGTVKLTASSANLPPKGGMALISGFLNTRNTSLDSSSSTLPQINIIGNDIQLSNAEIDASAANGGGTIRIGSDYQGNGFFPTASRTFINDQSTIIADALTNGNGGRVSIGSHDLTRFLGNISTQGSSNSQTSQGLGGSATIFSQNNLNIAGNINLKGSDGKPGNLVINAAEINIGNKDQSNANLTLSDQTLEDFATTANVIIEAKNNITIANLADNELRFPATTGSLTFTADADQSGSGGFTMNSGDTLRTSGAAIAITGVNLVTGDIITQGGNLDLTATNNGGIRTENLSTSNLGNGGNLTIKSDRDIVTDKISTFSNRNGSGGTVNLSTLNRIQTNNINTSGQVQAGDITLSSLQGDIILEGDSYSIDATSSQGSGGNILVNTSRTLTTNLIDTRGQETGGNIILNAELATEIQGLRTGTFNGLENATGNIEITSDEINFTGGQNSIQGKGQILLQPATNAQDIEIAGQNNNAELTLNLSSSDLNSLENGFTEIIIGGAQSKGTIFIAGNISFQDPVVIQSPQGGIASGTPLREQFYTLTGLDDASLKLFASDNITLGTLNTNGQNILITSQLGTISTQKLSTGNSASATIQLTGTEINLLGGLNSIQGLGTLLLQPSRNTQAITLAGSEQSSSFDISSRDLETFADGFSSIKIGRTDSISTLTLAGNSTISDPLNLQAQSILGTGRLTGIDNASLTLSAGSDILIGDMSTQGGTIQLSSSQGNIRTGALQLVSGNPGIGDINLSAAGNIETGEIRVNSVEKITGNSNLSLNGQDINLISRNGTIRVNSEINNSSLQGDAVAIELFAPGAIITGNITAYRGINLTSSQGQIITGNLQTLQGIEKSQGISLTGYRGIKTDNINTTTPSGMSSNITLNSFTGSVQSGDLNTVGITRGGTITVVAGDRINTGKIDASSPEGSSGNIGLNASQDIDVISIRGEGKTQGGDIGIATHGLFRVTGTFNSRNQMNASISSVGGEEGGSIVIQQGGNYCSTSECSNIPFTVGNATLNGTTGAITDGNLVTILPQTNTNSNSTGTTGSTQAVVNQINSELQVNNQENPTPPITPQTDGSTTPVLTNSTSDSSLNSTSEPSSKPQEISENPIIPLNTPTIPTDQISSGSVISSLAQIDTFRGIEFSNYLGSNLKNPPVTDQSIRKTLNEIYKLTNSKSAIVYVSAQSDQLELRLILPEGQPIFKSIPVSRQTVLETARAFSNQIRSPENLEDTRYKENGKQLYDWLIEPLESQLEAEGINTLVFSMDTGLRTLPLAALYNGKQFLVERYSLGLIPSLSLTDTRYVNIKNSKVLAMGASIFPNSDQQPLPAVPLELNLIVHQNIWQGLSFLNDKFTIDNLTSQRNQHQFSIVHLATHGEFQTGGSDQSYIQFWDQKLRLTELRKLKLHQPPVELLVLSACTTAVGDEKAELGFAGLAVQAGVKSALASLWYVSDAGTLGLMNTFYEALSTSPIKAEALRQSQLAMLQGKVRLQQGYLIDETGTKTAKIPLPPEIASRGNVNLSHPFYWAGFTLIGSPW</sequence>
<evidence type="ECO:0000313" key="3">
    <source>
        <dbReference type="EMBL" id="CUR36127.1"/>
    </source>
</evidence>
<feature type="compositionally biased region" description="Low complexity" evidence="1">
    <location>
        <begin position="1371"/>
        <end position="1388"/>
    </location>
</feature>
<accession>A0A1J1LUN7</accession>
<evidence type="ECO:0000313" key="4">
    <source>
        <dbReference type="Proteomes" id="UP000184315"/>
    </source>
</evidence>
<dbReference type="RefSeq" id="WP_072717239.1">
    <property type="nucleotide sequence ID" value="NZ_LN889764.1"/>
</dbReference>